<evidence type="ECO:0000256" key="7">
    <source>
        <dbReference type="ARBA" id="ARBA00023180"/>
    </source>
</evidence>
<gene>
    <name evidence="13" type="ORF">RR46_08362</name>
</gene>
<evidence type="ECO:0000256" key="4">
    <source>
        <dbReference type="ARBA" id="ARBA00022737"/>
    </source>
</evidence>
<dbReference type="PROSITE" id="PS51162">
    <property type="entry name" value="THYROGLOBULIN_1_2"/>
    <property type="match status" value="2"/>
</dbReference>
<dbReference type="SUPFAM" id="SSF100895">
    <property type="entry name" value="Kazal-type serine protease inhibitors"/>
    <property type="match status" value="1"/>
</dbReference>
<dbReference type="InterPro" id="IPR002048">
    <property type="entry name" value="EF_hand_dom"/>
</dbReference>
<feature type="disulfide bond" evidence="8">
    <location>
        <begin position="419"/>
        <end position="426"/>
    </location>
</feature>
<dbReference type="InterPro" id="IPR018247">
    <property type="entry name" value="EF_Hand_1_Ca_BS"/>
</dbReference>
<evidence type="ECO:0000256" key="2">
    <source>
        <dbReference type="ARBA" id="ARBA00022525"/>
    </source>
</evidence>
<evidence type="ECO:0000313" key="14">
    <source>
        <dbReference type="Proteomes" id="UP000053268"/>
    </source>
</evidence>
<dbReference type="Pfam" id="PF07648">
    <property type="entry name" value="Kazal_2"/>
    <property type="match status" value="1"/>
</dbReference>
<dbReference type="PROSITE" id="PS00484">
    <property type="entry name" value="THYROGLOBULIN_1_1"/>
    <property type="match status" value="2"/>
</dbReference>
<organism evidence="13 14">
    <name type="scientific">Papilio xuthus</name>
    <name type="common">Asian swallowtail butterfly</name>
    <dbReference type="NCBI Taxonomy" id="66420"/>
    <lineage>
        <taxon>Eukaryota</taxon>
        <taxon>Metazoa</taxon>
        <taxon>Ecdysozoa</taxon>
        <taxon>Arthropoda</taxon>
        <taxon>Hexapoda</taxon>
        <taxon>Insecta</taxon>
        <taxon>Pterygota</taxon>
        <taxon>Neoptera</taxon>
        <taxon>Endopterygota</taxon>
        <taxon>Lepidoptera</taxon>
        <taxon>Glossata</taxon>
        <taxon>Ditrysia</taxon>
        <taxon>Papilionoidea</taxon>
        <taxon>Papilionidae</taxon>
        <taxon>Papilioninae</taxon>
        <taxon>Papilio</taxon>
    </lineage>
</organism>
<feature type="region of interest" description="Disordered" evidence="9">
    <location>
        <begin position="439"/>
        <end position="463"/>
    </location>
</feature>
<dbReference type="CDD" id="cd00104">
    <property type="entry name" value="KAZAL_FS"/>
    <property type="match status" value="1"/>
</dbReference>
<dbReference type="InterPro" id="IPR000716">
    <property type="entry name" value="Thyroglobulin_1"/>
</dbReference>
<evidence type="ECO:0000259" key="10">
    <source>
        <dbReference type="PROSITE" id="PS50222"/>
    </source>
</evidence>
<keyword evidence="5" id="KW-0106">Calcium</keyword>
<dbReference type="SMART" id="SM00280">
    <property type="entry name" value="KAZAL"/>
    <property type="match status" value="1"/>
</dbReference>
<evidence type="ECO:0000256" key="5">
    <source>
        <dbReference type="ARBA" id="ARBA00022837"/>
    </source>
</evidence>
<dbReference type="InterPro" id="IPR011992">
    <property type="entry name" value="EF-hand-dom_pair"/>
</dbReference>
<dbReference type="GO" id="GO:0005615">
    <property type="term" value="C:extracellular space"/>
    <property type="evidence" value="ECO:0007669"/>
    <property type="project" value="TreeGrafter"/>
</dbReference>
<evidence type="ECO:0000256" key="8">
    <source>
        <dbReference type="PROSITE-ProRule" id="PRU00500"/>
    </source>
</evidence>
<feature type="domain" description="Kazal-like" evidence="12">
    <location>
        <begin position="76"/>
        <end position="134"/>
    </location>
</feature>
<feature type="compositionally biased region" description="Acidic residues" evidence="9">
    <location>
        <begin position="334"/>
        <end position="352"/>
    </location>
</feature>
<dbReference type="PROSITE" id="PS50222">
    <property type="entry name" value="EF_HAND_2"/>
    <property type="match status" value="1"/>
</dbReference>
<keyword evidence="7" id="KW-0325">Glycoprotein</keyword>
<dbReference type="SUPFAM" id="SSF47473">
    <property type="entry name" value="EF-hand"/>
    <property type="match status" value="2"/>
</dbReference>
<keyword evidence="4" id="KW-0677">Repeat</keyword>
<dbReference type="Pfam" id="PF00086">
    <property type="entry name" value="Thyroglobulin_1"/>
    <property type="match status" value="2"/>
</dbReference>
<feature type="domain" description="EF-hand" evidence="10">
    <location>
        <begin position="258"/>
        <end position="293"/>
    </location>
</feature>
<dbReference type="InterPro" id="IPR036857">
    <property type="entry name" value="Thyroglobulin_1_sf"/>
</dbReference>
<evidence type="ECO:0000256" key="3">
    <source>
        <dbReference type="ARBA" id="ARBA00022729"/>
    </source>
</evidence>
<feature type="region of interest" description="Disordered" evidence="9">
    <location>
        <begin position="327"/>
        <end position="384"/>
    </location>
</feature>
<evidence type="ECO:0000259" key="12">
    <source>
        <dbReference type="PROSITE" id="PS51465"/>
    </source>
</evidence>
<dbReference type="Pfam" id="PF10591">
    <property type="entry name" value="SPARC_Ca_bdg"/>
    <property type="match status" value="2"/>
</dbReference>
<dbReference type="SUPFAM" id="SSF57610">
    <property type="entry name" value="Thyroglobulin type-1 domain"/>
    <property type="match status" value="2"/>
</dbReference>
<feature type="domain" description="Thyroglobulin type-1" evidence="11">
    <location>
        <begin position="135"/>
        <end position="202"/>
    </location>
</feature>
<dbReference type="STRING" id="66420.A0A194PEZ3"/>
<evidence type="ECO:0000256" key="9">
    <source>
        <dbReference type="SAM" id="MobiDB-lite"/>
    </source>
</evidence>
<dbReference type="SMART" id="SM00211">
    <property type="entry name" value="TY"/>
    <property type="match status" value="2"/>
</dbReference>
<evidence type="ECO:0000256" key="1">
    <source>
        <dbReference type="ARBA" id="ARBA00004613"/>
    </source>
</evidence>
<keyword evidence="14" id="KW-1185">Reference proteome</keyword>
<dbReference type="PANTHER" id="PTHR12352:SF30">
    <property type="entry name" value="FI05255P"/>
    <property type="match status" value="1"/>
</dbReference>
<sequence length="603" mass="66543">MDFRELLSIHKVNIPNTETSASLDNARATAGYSTILNCIVTDETKSCTVGGVRVRFLLVARQPGTVPHRDLFLINNQNSVTCATRFASCETNTGSSQQPVCRTDGRNYPTKCHLFKAQCSGEPISVAHKGPCVGQSTCLIVQRYALSAQGGRRAAFVPRCRADGTYASVQCAAAGAAAGCWCVTPDGKPLPDTAVRNGRPDCTRTGKSHTRRRSSVRGQRNKRSCTRIDRVQFNGNLIKIFSGEYERVRAETGGASLEARAVAEWKFRELDRDRSGTLQKSEYRGLRRLIKKVVKPKRCARAWARGCDGDGDGEIARAEWASCLLANPDPPAPDYDDSGPDPEADYNEEEPPPDPSAVLPGIMKNSFAPDGSDPESRREDEANDCLTDRQAVLEEQKNGSAVLYVPECTGDGRYARAQCYRSTGYCWCVHQDTGKPIPGSSVKDRKPDCDSAPQHASPMRGCPEPMKSNFLRDLMNFFITKMTATSNGTGPGEMVKWGASKEEQAATWTFVMLDKDKNKALERREWKAFHQLISNVEQLRRCGRKLPRYCDVNHDTKISITEWMACLEVLQATQGHSTEATKVPPNPRRKGPNPLESILKAED</sequence>
<comment type="subcellular location">
    <subcellularLocation>
        <location evidence="1">Secreted</location>
    </subcellularLocation>
</comment>
<feature type="compositionally biased region" description="Basic residues" evidence="9">
    <location>
        <begin position="206"/>
        <end position="221"/>
    </location>
</feature>
<dbReference type="AlphaFoldDB" id="A0A194PEZ3"/>
<dbReference type="GO" id="GO:0005509">
    <property type="term" value="F:calcium ion binding"/>
    <property type="evidence" value="ECO:0007669"/>
    <property type="project" value="InterPro"/>
</dbReference>
<feature type="region of interest" description="Disordered" evidence="9">
    <location>
        <begin position="198"/>
        <end position="221"/>
    </location>
</feature>
<reference evidence="13 14" key="1">
    <citation type="journal article" date="2015" name="Nat. Commun.">
        <title>Outbred genome sequencing and CRISPR/Cas9 gene editing in butterflies.</title>
        <authorList>
            <person name="Li X."/>
            <person name="Fan D."/>
            <person name="Zhang W."/>
            <person name="Liu G."/>
            <person name="Zhang L."/>
            <person name="Zhao L."/>
            <person name="Fang X."/>
            <person name="Chen L."/>
            <person name="Dong Y."/>
            <person name="Chen Y."/>
            <person name="Ding Y."/>
            <person name="Zhao R."/>
            <person name="Feng M."/>
            <person name="Zhu Y."/>
            <person name="Feng Y."/>
            <person name="Jiang X."/>
            <person name="Zhu D."/>
            <person name="Xiang H."/>
            <person name="Feng X."/>
            <person name="Li S."/>
            <person name="Wang J."/>
            <person name="Zhang G."/>
            <person name="Kronforst M.R."/>
            <person name="Wang W."/>
        </authorList>
    </citation>
    <scope>NUCLEOTIDE SEQUENCE [LARGE SCALE GENOMIC DNA]</scope>
    <source>
        <strain evidence="13">Ya'a_city_454_Px</strain>
        <tissue evidence="13">Whole body</tissue>
    </source>
</reference>
<dbReference type="Gene3D" id="1.10.238.10">
    <property type="entry name" value="EF-hand"/>
    <property type="match status" value="2"/>
</dbReference>
<keyword evidence="6 8" id="KW-1015">Disulfide bond</keyword>
<dbReference type="InterPro" id="IPR051950">
    <property type="entry name" value="Dev_reg/Prot_inhib"/>
</dbReference>
<dbReference type="PROSITE" id="PS00018">
    <property type="entry name" value="EF_HAND_1"/>
    <property type="match status" value="3"/>
</dbReference>
<feature type="region of interest" description="Disordered" evidence="9">
    <location>
        <begin position="577"/>
        <end position="603"/>
    </location>
</feature>
<feature type="domain" description="Thyroglobulin type-1" evidence="11">
    <location>
        <begin position="382"/>
        <end position="449"/>
    </location>
</feature>
<evidence type="ECO:0000259" key="11">
    <source>
        <dbReference type="PROSITE" id="PS51162"/>
    </source>
</evidence>
<dbReference type="CDD" id="cd00191">
    <property type="entry name" value="TY"/>
    <property type="match status" value="2"/>
</dbReference>
<dbReference type="CDD" id="cd16234">
    <property type="entry name" value="EFh_SPARC_SMOC"/>
    <property type="match status" value="2"/>
</dbReference>
<dbReference type="Proteomes" id="UP000053268">
    <property type="component" value="Unassembled WGS sequence"/>
</dbReference>
<protein>
    <submittedName>
        <fullName evidence="13">SPARC-related modular calcium-binding protein 1</fullName>
    </submittedName>
</protein>
<dbReference type="Gene3D" id="3.30.60.30">
    <property type="match status" value="1"/>
</dbReference>
<keyword evidence="3" id="KW-0732">Signal</keyword>
<dbReference type="PROSITE" id="PS51465">
    <property type="entry name" value="KAZAL_2"/>
    <property type="match status" value="1"/>
</dbReference>
<evidence type="ECO:0000256" key="6">
    <source>
        <dbReference type="ARBA" id="ARBA00023157"/>
    </source>
</evidence>
<dbReference type="InterPro" id="IPR036058">
    <property type="entry name" value="Kazal_dom_sf"/>
</dbReference>
<name>A0A194PEZ3_PAPXU</name>
<dbReference type="Gene3D" id="4.10.800.10">
    <property type="entry name" value="Thyroglobulin type-1"/>
    <property type="match status" value="2"/>
</dbReference>
<comment type="caution">
    <text evidence="8">Lacks conserved residue(s) required for the propagation of feature annotation.</text>
</comment>
<dbReference type="InterPro" id="IPR002350">
    <property type="entry name" value="Kazal_dom"/>
</dbReference>
<dbReference type="PANTHER" id="PTHR12352">
    <property type="entry name" value="SECRETED MODULAR CALCIUM-BINDING PROTEIN"/>
    <property type="match status" value="1"/>
</dbReference>
<accession>A0A194PEZ3</accession>
<feature type="disulfide bond" evidence="8">
    <location>
        <begin position="182"/>
        <end position="202"/>
    </location>
</feature>
<proteinExistence type="predicted"/>
<dbReference type="FunFam" id="4.10.800.10:FF:000004">
    <property type="entry name" value="SPARC-related modular calcium-binding protein 1"/>
    <property type="match status" value="1"/>
</dbReference>
<dbReference type="EMBL" id="KQ459605">
    <property type="protein sequence ID" value="KPI91936.1"/>
    <property type="molecule type" value="Genomic_DNA"/>
</dbReference>
<dbReference type="InterPro" id="IPR019577">
    <property type="entry name" value="SPARC/Testican_Ca-bd-dom"/>
</dbReference>
<keyword evidence="2" id="KW-0964">Secreted</keyword>
<evidence type="ECO:0000313" key="13">
    <source>
        <dbReference type="EMBL" id="KPI91936.1"/>
    </source>
</evidence>